<evidence type="ECO:0000259" key="6">
    <source>
        <dbReference type="PROSITE" id="PS50225"/>
    </source>
</evidence>
<sequence>MVQQAGKKRILLCRMVRENPEKTGVQSRQQNIAAETPSQNQTLEEPGGPEHRPDRVKPDSQEPTERQLDLLLWSKLNLKEDAETWRRLVTGADAHNWPTHLRPFSSPAEYELVKSTYQQLQHSGYYWGPMTMEEAHEILTHALQGTFLIRDSGQPDVFFTLSYQSEDGPTSVRVQLNNLLFNLHGSQRTFASLFDLLTYYTSSSCKLTVPYRKQRPESLKQVCRRAFIRTYGAENISTLPGLSPQDKNYVCAYPHCI</sequence>
<dbReference type="Proteomes" id="UP000261360">
    <property type="component" value="Unplaced"/>
</dbReference>
<dbReference type="PROSITE" id="PS50225">
    <property type="entry name" value="SOCS"/>
    <property type="match status" value="1"/>
</dbReference>
<evidence type="ECO:0000313" key="7">
    <source>
        <dbReference type="Ensembl" id="ENSSLDP00000029950.1"/>
    </source>
</evidence>
<dbReference type="GO" id="GO:0046854">
    <property type="term" value="P:phosphatidylinositol phosphate biosynthetic process"/>
    <property type="evidence" value="ECO:0007669"/>
    <property type="project" value="TreeGrafter"/>
</dbReference>
<dbReference type="GeneID" id="111663256"/>
<dbReference type="AlphaFoldDB" id="A0A3B4YHB5"/>
<dbReference type="InterPro" id="IPR000980">
    <property type="entry name" value="SH2"/>
</dbReference>
<dbReference type="RefSeq" id="XP_023273156.1">
    <property type="nucleotide sequence ID" value="XM_023417388.1"/>
</dbReference>
<organism evidence="7 8">
    <name type="scientific">Seriola lalandi dorsalis</name>
    <dbReference type="NCBI Taxonomy" id="1841481"/>
    <lineage>
        <taxon>Eukaryota</taxon>
        <taxon>Metazoa</taxon>
        <taxon>Chordata</taxon>
        <taxon>Craniata</taxon>
        <taxon>Vertebrata</taxon>
        <taxon>Euteleostomi</taxon>
        <taxon>Actinopterygii</taxon>
        <taxon>Neopterygii</taxon>
        <taxon>Teleostei</taxon>
        <taxon>Neoteleostei</taxon>
        <taxon>Acanthomorphata</taxon>
        <taxon>Carangaria</taxon>
        <taxon>Carangiformes</taxon>
        <taxon>Carangidae</taxon>
        <taxon>Seriola</taxon>
    </lineage>
</organism>
<reference evidence="7" key="1">
    <citation type="submission" date="2025-08" db="UniProtKB">
        <authorList>
            <consortium name="Ensembl"/>
        </authorList>
    </citation>
    <scope>IDENTIFICATION</scope>
</reference>
<name>A0A3B4YHB5_SERLL</name>
<evidence type="ECO:0000256" key="1">
    <source>
        <dbReference type="ARBA" id="ARBA00004906"/>
    </source>
</evidence>
<feature type="domain" description="SH2" evidence="5">
    <location>
        <begin position="125"/>
        <end position="217"/>
    </location>
</feature>
<dbReference type="GO" id="GO:0046935">
    <property type="term" value="F:1-phosphatidylinositol-3-kinase regulator activity"/>
    <property type="evidence" value="ECO:0007669"/>
    <property type="project" value="TreeGrafter"/>
</dbReference>
<dbReference type="GO" id="GO:0016567">
    <property type="term" value="P:protein ubiquitination"/>
    <property type="evidence" value="ECO:0007669"/>
    <property type="project" value="UniProtKB-UniPathway"/>
</dbReference>
<dbReference type="STRING" id="1841481.ENSSLDP00000029950"/>
<dbReference type="Pfam" id="PF00017">
    <property type="entry name" value="SH2"/>
    <property type="match status" value="1"/>
</dbReference>
<proteinExistence type="predicted"/>
<keyword evidence="8" id="KW-1185">Reference proteome</keyword>
<feature type="compositionally biased region" description="Basic and acidic residues" evidence="4">
    <location>
        <begin position="48"/>
        <end position="64"/>
    </location>
</feature>
<comment type="pathway">
    <text evidence="1">Protein modification; protein ubiquitination.</text>
</comment>
<reference evidence="7" key="2">
    <citation type="submission" date="2025-09" db="UniProtKB">
        <authorList>
            <consortium name="Ensembl"/>
        </authorList>
    </citation>
    <scope>IDENTIFICATION</scope>
</reference>
<dbReference type="GeneTree" id="ENSGT00940000167193"/>
<feature type="region of interest" description="Disordered" evidence="4">
    <location>
        <begin position="14"/>
        <end position="64"/>
    </location>
</feature>
<keyword evidence="2 3" id="KW-0727">SH2 domain</keyword>
<accession>A0A3B4YHB5</accession>
<dbReference type="InterPro" id="IPR036860">
    <property type="entry name" value="SH2_dom_sf"/>
</dbReference>
<dbReference type="OrthoDB" id="9937362at2759"/>
<feature type="domain" description="SOCS box" evidence="6">
    <location>
        <begin position="206"/>
        <end position="240"/>
    </location>
</feature>
<dbReference type="Ensembl" id="ENSSLDT00000030820.1">
    <property type="protein sequence ID" value="ENSSLDP00000029950.1"/>
    <property type="gene ID" value="ENSSLDG00000023095.1"/>
</dbReference>
<evidence type="ECO:0000256" key="2">
    <source>
        <dbReference type="ARBA" id="ARBA00022999"/>
    </source>
</evidence>
<dbReference type="PANTHER" id="PTHR10155:SF4">
    <property type="entry name" value="SUPPRESSOR OF CYTOKINE SIGNALING 1"/>
    <property type="match status" value="1"/>
</dbReference>
<dbReference type="KEGG" id="slal:111663256"/>
<dbReference type="SUPFAM" id="SSF55550">
    <property type="entry name" value="SH2 domain"/>
    <property type="match status" value="1"/>
</dbReference>
<evidence type="ECO:0000256" key="4">
    <source>
        <dbReference type="SAM" id="MobiDB-lite"/>
    </source>
</evidence>
<protein>
    <submittedName>
        <fullName evidence="7">Suppressor of cytokine signaling 1b</fullName>
    </submittedName>
</protein>
<evidence type="ECO:0000256" key="3">
    <source>
        <dbReference type="PROSITE-ProRule" id="PRU00191"/>
    </source>
</evidence>
<dbReference type="PANTHER" id="PTHR10155">
    <property type="entry name" value="PHOSPHATIDYLINOSITOL 3-KINASE REGULATORY SUBUNIT"/>
    <property type="match status" value="1"/>
</dbReference>
<dbReference type="InterPro" id="IPR001496">
    <property type="entry name" value="SOCS_box"/>
</dbReference>
<dbReference type="PROSITE" id="PS50001">
    <property type="entry name" value="SH2"/>
    <property type="match status" value="1"/>
</dbReference>
<dbReference type="Gene3D" id="3.30.505.10">
    <property type="entry name" value="SH2 domain"/>
    <property type="match status" value="1"/>
</dbReference>
<dbReference type="SMART" id="SM00252">
    <property type="entry name" value="SH2"/>
    <property type="match status" value="1"/>
</dbReference>
<dbReference type="UniPathway" id="UPA00143"/>
<dbReference type="GO" id="GO:0005942">
    <property type="term" value="C:phosphatidylinositol 3-kinase complex"/>
    <property type="evidence" value="ECO:0007669"/>
    <property type="project" value="TreeGrafter"/>
</dbReference>
<dbReference type="PRINTS" id="PR00401">
    <property type="entry name" value="SH2DOMAIN"/>
</dbReference>
<evidence type="ECO:0000259" key="5">
    <source>
        <dbReference type="PROSITE" id="PS50001"/>
    </source>
</evidence>
<evidence type="ECO:0000313" key="8">
    <source>
        <dbReference type="Proteomes" id="UP000261360"/>
    </source>
</evidence>
<feature type="compositionally biased region" description="Polar residues" evidence="4">
    <location>
        <begin position="24"/>
        <end position="43"/>
    </location>
</feature>